<keyword evidence="2" id="KW-1185">Reference proteome</keyword>
<evidence type="ECO:0000313" key="1">
    <source>
        <dbReference type="EMBL" id="VDI66643.1"/>
    </source>
</evidence>
<dbReference type="OrthoDB" id="6119341at2759"/>
<accession>A0A8B6GNV7</accession>
<comment type="caution">
    <text evidence="1">The sequence shown here is derived from an EMBL/GenBank/DDBJ whole genome shotgun (WGS) entry which is preliminary data.</text>
</comment>
<dbReference type="Proteomes" id="UP000596742">
    <property type="component" value="Unassembled WGS sequence"/>
</dbReference>
<dbReference type="AlphaFoldDB" id="A0A8B6GNV7"/>
<protein>
    <submittedName>
        <fullName evidence="1">Uncharacterized protein</fullName>
    </submittedName>
</protein>
<sequence>MVQNKFLQEEAKTFKIQSKRIESKDKQLKRKSDKKATVKKTIEENGIWNLEIELETEIDKVRTKTEKIKALKFQIDIYKDQQVLNISKIDKNLLIFSIKGKPLSVLELAANLRKLIFHRNPFKGPESLVNKEIVHTREDDNTS</sequence>
<reference evidence="1" key="1">
    <citation type="submission" date="2018-11" db="EMBL/GenBank/DDBJ databases">
        <authorList>
            <person name="Alioto T."/>
            <person name="Alioto T."/>
        </authorList>
    </citation>
    <scope>NUCLEOTIDE SEQUENCE</scope>
</reference>
<organism evidence="1 2">
    <name type="scientific">Mytilus galloprovincialis</name>
    <name type="common">Mediterranean mussel</name>
    <dbReference type="NCBI Taxonomy" id="29158"/>
    <lineage>
        <taxon>Eukaryota</taxon>
        <taxon>Metazoa</taxon>
        <taxon>Spiralia</taxon>
        <taxon>Lophotrochozoa</taxon>
        <taxon>Mollusca</taxon>
        <taxon>Bivalvia</taxon>
        <taxon>Autobranchia</taxon>
        <taxon>Pteriomorphia</taxon>
        <taxon>Mytilida</taxon>
        <taxon>Mytiloidea</taxon>
        <taxon>Mytilidae</taxon>
        <taxon>Mytilinae</taxon>
        <taxon>Mytilus</taxon>
    </lineage>
</organism>
<dbReference type="EMBL" id="UYJE01008723">
    <property type="protein sequence ID" value="VDI66643.1"/>
    <property type="molecule type" value="Genomic_DNA"/>
</dbReference>
<name>A0A8B6GNV7_MYTGA</name>
<gene>
    <name evidence="1" type="ORF">MGAL_10B003161</name>
</gene>
<proteinExistence type="predicted"/>
<evidence type="ECO:0000313" key="2">
    <source>
        <dbReference type="Proteomes" id="UP000596742"/>
    </source>
</evidence>